<dbReference type="EMBL" id="MCGQ01000009">
    <property type="protein sequence ID" value="OXY97174.1"/>
    <property type="molecule type" value="Genomic_DNA"/>
</dbReference>
<evidence type="ECO:0000313" key="1">
    <source>
        <dbReference type="EMBL" id="OXY97174.1"/>
    </source>
</evidence>
<name>A0A233SNG6_STRDA</name>
<sequence length="137" mass="15836">MPDFIREGRLFRVVGFHPSHRQLFLTSEPLAVDRTTSQVEVYIGHVRLMFLKPIYRDGLHIRRAGAEEFAVLRERHGLEPGDAEYTWMLEPNGDSFVIGSNPSWREAEYKLMADREELYDTSKPWPPDYPVESGTVG</sequence>
<dbReference type="AlphaFoldDB" id="A0A233SNG6"/>
<evidence type="ECO:0000313" key="2">
    <source>
        <dbReference type="Proteomes" id="UP000215483"/>
    </source>
</evidence>
<gene>
    <name evidence="1" type="ORF">BEK98_09595</name>
</gene>
<dbReference type="OrthoDB" id="5148951at2"/>
<organism evidence="1 2">
    <name type="scientific">Streptomyces diastatochromogenes</name>
    <dbReference type="NCBI Taxonomy" id="42236"/>
    <lineage>
        <taxon>Bacteria</taxon>
        <taxon>Bacillati</taxon>
        <taxon>Actinomycetota</taxon>
        <taxon>Actinomycetes</taxon>
        <taxon>Kitasatosporales</taxon>
        <taxon>Streptomycetaceae</taxon>
        <taxon>Streptomyces</taxon>
    </lineage>
</organism>
<comment type="caution">
    <text evidence="1">The sequence shown here is derived from an EMBL/GenBank/DDBJ whole genome shotgun (WGS) entry which is preliminary data.</text>
</comment>
<keyword evidence="2" id="KW-1185">Reference proteome</keyword>
<reference evidence="1 2" key="1">
    <citation type="submission" date="2016-07" db="EMBL/GenBank/DDBJ databases">
        <title>Draft genome of Streptomyces diastatochromogenes.</title>
        <authorList>
            <person name="Podduturi R."/>
            <person name="Lukassen M.B."/>
            <person name="Clausen N."/>
            <person name="Nielsen J.L."/>
            <person name="Jorgensen N.O."/>
        </authorList>
    </citation>
    <scope>NUCLEOTIDE SEQUENCE [LARGE SCALE GENOMIC DNA]</scope>
    <source>
        <strain evidence="1 2">DSM 40608</strain>
    </source>
</reference>
<dbReference type="Proteomes" id="UP000215483">
    <property type="component" value="Unassembled WGS sequence"/>
</dbReference>
<dbReference type="RefSeq" id="WP_094216039.1">
    <property type="nucleotide sequence ID" value="NZ_MCGQ01000009.1"/>
</dbReference>
<proteinExistence type="predicted"/>
<protein>
    <submittedName>
        <fullName evidence="1">Uncharacterized protein</fullName>
    </submittedName>
</protein>
<accession>A0A233SNG6</accession>